<feature type="transmembrane region" description="Helical" evidence="1">
    <location>
        <begin position="25"/>
        <end position="42"/>
    </location>
</feature>
<proteinExistence type="predicted"/>
<accession>A0A8S5SBG1</accession>
<name>A0A8S5SBG1_9CAUD</name>
<evidence type="ECO:0000313" key="2">
    <source>
        <dbReference type="EMBL" id="DAF48050.1"/>
    </source>
</evidence>
<dbReference type="EMBL" id="BK032562">
    <property type="protein sequence ID" value="DAF48050.1"/>
    <property type="molecule type" value="Genomic_DNA"/>
</dbReference>
<keyword evidence="1" id="KW-0812">Transmembrane</keyword>
<sequence length="52" mass="6139">MIISCLHILPINNIALSKLLNISNIFSPPFVYFKLFTFLFYYNMGQLTCQRH</sequence>
<keyword evidence="1" id="KW-1133">Transmembrane helix</keyword>
<evidence type="ECO:0000256" key="1">
    <source>
        <dbReference type="SAM" id="Phobius"/>
    </source>
</evidence>
<protein>
    <submittedName>
        <fullName evidence="2">Uncharacterized protein</fullName>
    </submittedName>
</protein>
<keyword evidence="1" id="KW-0472">Membrane</keyword>
<reference evidence="2" key="1">
    <citation type="journal article" date="2021" name="Proc. Natl. Acad. Sci. U.S.A.">
        <title>A Catalog of Tens of Thousands of Viruses from Human Metagenomes Reveals Hidden Associations with Chronic Diseases.</title>
        <authorList>
            <person name="Tisza M.J."/>
            <person name="Buck C.B."/>
        </authorList>
    </citation>
    <scope>NUCLEOTIDE SEQUENCE</scope>
    <source>
        <strain evidence="2">CtgaY24</strain>
    </source>
</reference>
<organism evidence="2">
    <name type="scientific">Siphoviridae sp. ctgaY24</name>
    <dbReference type="NCBI Taxonomy" id="2827911"/>
    <lineage>
        <taxon>Viruses</taxon>
        <taxon>Duplodnaviria</taxon>
        <taxon>Heunggongvirae</taxon>
        <taxon>Uroviricota</taxon>
        <taxon>Caudoviricetes</taxon>
    </lineage>
</organism>